<dbReference type="InterPro" id="IPR009050">
    <property type="entry name" value="Globin-like_sf"/>
</dbReference>
<dbReference type="InterPro" id="IPR004089">
    <property type="entry name" value="MCPsignal_dom"/>
</dbReference>
<evidence type="ECO:0000259" key="4">
    <source>
        <dbReference type="PROSITE" id="PS50111"/>
    </source>
</evidence>
<comment type="caution">
    <text evidence="5">The sequence shown here is derived from an EMBL/GenBank/DDBJ whole genome shotgun (WGS) entry which is preliminary data.</text>
</comment>
<evidence type="ECO:0000313" key="5">
    <source>
        <dbReference type="EMBL" id="MDO7907349.1"/>
    </source>
</evidence>
<sequence>MINLTENRKKQVEYIGITERELGILSGQQELFSQVVDEVVDRFYDHIEQRPELMQLMTRFSNIDRLKQTQRSYWLSLAQGVIDQAFIEQRIKIGQVHSRIGLTTDYYLGTYMVYLDIAADIFRRLLPEQWYIVIHALSKMFNLDSQLVLEAYEEQEKGKVQMLADEQQRLLISVTQGAQDLTRMIVELNTNAQSIAVTARTTAASQEKAQSLIHELGQEVRQIESMSGMIRELSDQTHLLGLNAAIEAARAGEAGRGFDIVAQEVRKLAADSRKAQQHIQQKLAAILPKLGSVQTEANETSENARKQASSSEELVAFVRMVEQVAADLNSIHTAE</sequence>
<dbReference type="Proteomes" id="UP001240171">
    <property type="component" value="Unassembled WGS sequence"/>
</dbReference>
<reference evidence="5 6" key="1">
    <citation type="submission" date="2023-07" db="EMBL/GenBank/DDBJ databases">
        <title>Paenibacillus sp. JX-17 nov. isolated from soil.</title>
        <authorList>
            <person name="Wan Y."/>
            <person name="Liu B."/>
        </authorList>
    </citation>
    <scope>NUCLEOTIDE SEQUENCE [LARGE SCALE GENOMIC DNA]</scope>
    <source>
        <strain evidence="5 6">JX-17</strain>
    </source>
</reference>
<dbReference type="PANTHER" id="PTHR32089:SF112">
    <property type="entry name" value="LYSOZYME-LIKE PROTEIN-RELATED"/>
    <property type="match status" value="1"/>
</dbReference>
<dbReference type="Gene3D" id="1.10.490.10">
    <property type="entry name" value="Globins"/>
    <property type="match status" value="1"/>
</dbReference>
<dbReference type="Pfam" id="PF11563">
    <property type="entry name" value="Protoglobin"/>
    <property type="match status" value="1"/>
</dbReference>
<keyword evidence="6" id="KW-1185">Reference proteome</keyword>
<dbReference type="SUPFAM" id="SSF58104">
    <property type="entry name" value="Methyl-accepting chemotaxis protein (MCP) signaling domain"/>
    <property type="match status" value="1"/>
</dbReference>
<dbReference type="RefSeq" id="WP_305024561.1">
    <property type="nucleotide sequence ID" value="NZ_JAUQTB010000007.1"/>
</dbReference>
<dbReference type="InterPro" id="IPR039379">
    <property type="entry name" value="Protoglobin_sensor_dom"/>
</dbReference>
<dbReference type="Gene3D" id="1.10.287.950">
    <property type="entry name" value="Methyl-accepting chemotaxis protein"/>
    <property type="match status" value="1"/>
</dbReference>
<dbReference type="InterPro" id="IPR044398">
    <property type="entry name" value="Globin-sensor_dom"/>
</dbReference>
<dbReference type="PANTHER" id="PTHR32089">
    <property type="entry name" value="METHYL-ACCEPTING CHEMOTAXIS PROTEIN MCPB"/>
    <property type="match status" value="1"/>
</dbReference>
<dbReference type="SMART" id="SM00283">
    <property type="entry name" value="MA"/>
    <property type="match status" value="1"/>
</dbReference>
<comment type="similarity">
    <text evidence="2">Belongs to the methyl-accepting chemotaxis (MCP) protein family.</text>
</comment>
<proteinExistence type="inferred from homology"/>
<organism evidence="5 6">
    <name type="scientific">Paenibacillus lacisoli</name>
    <dbReference type="NCBI Taxonomy" id="3064525"/>
    <lineage>
        <taxon>Bacteria</taxon>
        <taxon>Bacillati</taxon>
        <taxon>Bacillota</taxon>
        <taxon>Bacilli</taxon>
        <taxon>Bacillales</taxon>
        <taxon>Paenibacillaceae</taxon>
        <taxon>Paenibacillus</taxon>
    </lineage>
</organism>
<feature type="domain" description="Methyl-accepting transducer" evidence="4">
    <location>
        <begin position="173"/>
        <end position="335"/>
    </location>
</feature>
<keyword evidence="1 3" id="KW-0807">Transducer</keyword>
<gene>
    <name evidence="5" type="ORF">Q5741_13130</name>
</gene>
<dbReference type="PRINTS" id="PR00260">
    <property type="entry name" value="CHEMTRNSDUCR"/>
</dbReference>
<dbReference type="EMBL" id="JAUQTB010000007">
    <property type="protein sequence ID" value="MDO7907349.1"/>
    <property type="molecule type" value="Genomic_DNA"/>
</dbReference>
<dbReference type="CDD" id="cd01068">
    <property type="entry name" value="globin_sensor"/>
    <property type="match status" value="1"/>
</dbReference>
<evidence type="ECO:0000256" key="2">
    <source>
        <dbReference type="ARBA" id="ARBA00029447"/>
    </source>
</evidence>
<dbReference type="PROSITE" id="PS50111">
    <property type="entry name" value="CHEMOTAXIS_TRANSDUC_2"/>
    <property type="match status" value="1"/>
</dbReference>
<protein>
    <submittedName>
        <fullName evidence="5">Globin-coupled sensor protein</fullName>
    </submittedName>
</protein>
<accession>A0ABT9CDL1</accession>
<evidence type="ECO:0000256" key="3">
    <source>
        <dbReference type="PROSITE-ProRule" id="PRU00284"/>
    </source>
</evidence>
<evidence type="ECO:0000256" key="1">
    <source>
        <dbReference type="ARBA" id="ARBA00023224"/>
    </source>
</evidence>
<dbReference type="InterPro" id="IPR004090">
    <property type="entry name" value="Chemotax_Me-accpt_rcpt"/>
</dbReference>
<name>A0ABT9CDL1_9BACL</name>
<dbReference type="SUPFAM" id="SSF46458">
    <property type="entry name" value="Globin-like"/>
    <property type="match status" value="1"/>
</dbReference>
<dbReference type="Pfam" id="PF00015">
    <property type="entry name" value="MCPsignal"/>
    <property type="match status" value="1"/>
</dbReference>
<evidence type="ECO:0000313" key="6">
    <source>
        <dbReference type="Proteomes" id="UP001240171"/>
    </source>
</evidence>
<dbReference type="InterPro" id="IPR012292">
    <property type="entry name" value="Globin/Proto"/>
</dbReference>